<proteinExistence type="predicted"/>
<sequence length="136" mass="15737">MSESKFVKGMIVGAITGAGLSLLDRATREDVKYKLKNVSYDVKYYSKNREDLKLKIQETADKFQTVYNQFTQDAQYITGKVEEIKTLSPQVKTLVTDTKDAFVQSKEEYKTIVKNEEDDFEMPVLPEHVYDEKKFS</sequence>
<reference evidence="2" key="1">
    <citation type="journal article" date="2019" name="Int. J. Syst. Evol. Microbiol.">
        <title>The Global Catalogue of Microorganisms (GCM) 10K type strain sequencing project: providing services to taxonomists for standard genome sequencing and annotation.</title>
        <authorList>
            <consortium name="The Broad Institute Genomics Platform"/>
            <consortium name="The Broad Institute Genome Sequencing Center for Infectious Disease"/>
            <person name="Wu L."/>
            <person name="Ma J."/>
        </authorList>
    </citation>
    <scope>NUCLEOTIDE SEQUENCE [LARGE SCALE GENOMIC DNA]</scope>
    <source>
        <strain evidence="2">CCUG 54527</strain>
    </source>
</reference>
<keyword evidence="2" id="KW-1185">Reference proteome</keyword>
<accession>A0ABW1L6U1</accession>
<evidence type="ECO:0000313" key="2">
    <source>
        <dbReference type="Proteomes" id="UP001596170"/>
    </source>
</evidence>
<evidence type="ECO:0000313" key="1">
    <source>
        <dbReference type="EMBL" id="MFC6038632.1"/>
    </source>
</evidence>
<name>A0ABW1L6U1_9BACL</name>
<dbReference type="EMBL" id="JBHSRI010000003">
    <property type="protein sequence ID" value="MFC6038632.1"/>
    <property type="molecule type" value="Genomic_DNA"/>
</dbReference>
<organism evidence="1 2">
    <name type="scientific">Paenisporosarcina macmurdoensis</name>
    <dbReference type="NCBI Taxonomy" id="212659"/>
    <lineage>
        <taxon>Bacteria</taxon>
        <taxon>Bacillati</taxon>
        <taxon>Bacillota</taxon>
        <taxon>Bacilli</taxon>
        <taxon>Bacillales</taxon>
        <taxon>Caryophanaceae</taxon>
        <taxon>Paenisporosarcina</taxon>
    </lineage>
</organism>
<dbReference type="Proteomes" id="UP001596170">
    <property type="component" value="Unassembled WGS sequence"/>
</dbReference>
<gene>
    <name evidence="1" type="ORF">ACFPYN_04095</name>
</gene>
<dbReference type="RefSeq" id="WP_377732675.1">
    <property type="nucleotide sequence ID" value="NZ_JBHSRI010000003.1"/>
</dbReference>
<protein>
    <submittedName>
        <fullName evidence="1">YtxH domain-containing protein</fullName>
    </submittedName>
</protein>
<comment type="caution">
    <text evidence="1">The sequence shown here is derived from an EMBL/GenBank/DDBJ whole genome shotgun (WGS) entry which is preliminary data.</text>
</comment>